<proteinExistence type="predicted"/>
<dbReference type="InterPro" id="IPR014867">
    <property type="entry name" value="Spore_coat_CotH_CotH2/3/7"/>
</dbReference>
<dbReference type="AlphaFoldDB" id="A0A1Y1W2J7"/>
<gene>
    <name evidence="2" type="ORF">BCR32DRAFT_250411</name>
</gene>
<reference evidence="2 3" key="1">
    <citation type="submission" date="2016-08" db="EMBL/GenBank/DDBJ databases">
        <title>A Parts List for Fungal Cellulosomes Revealed by Comparative Genomics.</title>
        <authorList>
            <consortium name="DOE Joint Genome Institute"/>
            <person name="Haitjema C.H."/>
            <person name="Gilmore S.P."/>
            <person name="Henske J.K."/>
            <person name="Solomon K.V."/>
            <person name="De Groot R."/>
            <person name="Kuo A."/>
            <person name="Mondo S.J."/>
            <person name="Salamov A.A."/>
            <person name="Labutti K."/>
            <person name="Zhao Z."/>
            <person name="Chiniquy J."/>
            <person name="Barry K."/>
            <person name="Brewer H.M."/>
            <person name="Purvine S.O."/>
            <person name="Wright A.T."/>
            <person name="Boxma B."/>
            <person name="Van Alen T."/>
            <person name="Hackstein J.H."/>
            <person name="Baker S.E."/>
            <person name="Grigoriev I.V."/>
            <person name="O'Malley M.A."/>
        </authorList>
    </citation>
    <scope>NUCLEOTIDE SEQUENCE [LARGE SCALE GENOMIC DNA]</scope>
    <source>
        <strain evidence="2 3">S4</strain>
    </source>
</reference>
<keyword evidence="3" id="KW-1185">Reference proteome</keyword>
<accession>A0A1Y1W2J7</accession>
<evidence type="ECO:0000313" key="2">
    <source>
        <dbReference type="EMBL" id="ORX67708.1"/>
    </source>
</evidence>
<reference evidence="2 3" key="2">
    <citation type="submission" date="2016-08" db="EMBL/GenBank/DDBJ databases">
        <title>Pervasive Adenine N6-methylation of Active Genes in Fungi.</title>
        <authorList>
            <consortium name="DOE Joint Genome Institute"/>
            <person name="Mondo S.J."/>
            <person name="Dannebaum R.O."/>
            <person name="Kuo R.C."/>
            <person name="Labutti K."/>
            <person name="Haridas S."/>
            <person name="Kuo A."/>
            <person name="Salamov A."/>
            <person name="Ahrendt S.R."/>
            <person name="Lipzen A."/>
            <person name="Sullivan W."/>
            <person name="Andreopoulos W.B."/>
            <person name="Clum A."/>
            <person name="Lindquist E."/>
            <person name="Daum C."/>
            <person name="Ramamoorthy G.K."/>
            <person name="Gryganskyi A."/>
            <person name="Culley D."/>
            <person name="Magnuson J.K."/>
            <person name="James T.Y."/>
            <person name="O'Malley M.A."/>
            <person name="Stajich J.E."/>
            <person name="Spatafora J.W."/>
            <person name="Visel A."/>
            <person name="Grigoriev I.V."/>
        </authorList>
    </citation>
    <scope>NUCLEOTIDE SEQUENCE [LARGE SCALE GENOMIC DNA]</scope>
    <source>
        <strain evidence="2 3">S4</strain>
    </source>
</reference>
<dbReference type="PANTHER" id="PTHR40050">
    <property type="entry name" value="INNER SPORE COAT PROTEIN H"/>
    <property type="match status" value="1"/>
</dbReference>
<dbReference type="Proteomes" id="UP000193944">
    <property type="component" value="Unassembled WGS sequence"/>
</dbReference>
<sequence length="599" mass="69713">MKFELLPFALSCLTAFIKAESWKFNVVSIKGPSYDIGLKYNNKVLKMEPSVFPLFTTTIESESSKNYKYVLLDKDGNVVEEEEIKRTYTSETSSINEVYNRENKVVDIPPLPKVYDPLFKSGTNKYQEYDDNEIYTLYAKCDESEYNNLKYNPFLSDGVKNENTTNCIINFITKTKNYQRNATLELTGYDSRLYKKLSWKFKLNKKILGRKSLKFRATYSSAYSRVIINDDVYGLYNIVDVPNKRWLSSAIHGKKKAHTGTSYKTRAGASLKYLGETEKYYNNGVYKVIEIDKNDPEANGNNYYRLAHFAKTYADWIDQYQNDQSQAAVDALEKFFNLESVLRQMVIESLTFSYDNFWANSGNYLFYYNPEQNKYQIIPYDFDGTFHGSNSSKRFGEDYLEEPENCISWADRSRRHYDTYFVGALFNHDIIKNRYNEIMKDTINKVFNVDSISPLIENIRNLIEVDIVWNFDLIDKLDNKISGFVNHYTLDDFIGNINYDKLEYKPSINNNFANFGLKQWIKLRSEQCQIYLSNVANDKINKTKTTITITRTITTTKKTTNNTKTDTKKISTTSRKIIPTSTVSSRCGPEYGAYKLILK</sequence>
<feature type="chain" id="PRO_5013299410" description="Coth-domain-containing protein" evidence="1">
    <location>
        <begin position="20"/>
        <end position="599"/>
    </location>
</feature>
<keyword evidence="1" id="KW-0732">Signal</keyword>
<name>A0A1Y1W2J7_9FUNG</name>
<protein>
    <recommendedName>
        <fullName evidence="4">Coth-domain-containing protein</fullName>
    </recommendedName>
</protein>
<feature type="signal peptide" evidence="1">
    <location>
        <begin position="1"/>
        <end position="19"/>
    </location>
</feature>
<dbReference type="EMBL" id="MCFG01000433">
    <property type="protein sequence ID" value="ORX67708.1"/>
    <property type="molecule type" value="Genomic_DNA"/>
</dbReference>
<dbReference type="OrthoDB" id="2144009at2759"/>
<organism evidence="2 3">
    <name type="scientific">Anaeromyces robustus</name>
    <dbReference type="NCBI Taxonomy" id="1754192"/>
    <lineage>
        <taxon>Eukaryota</taxon>
        <taxon>Fungi</taxon>
        <taxon>Fungi incertae sedis</taxon>
        <taxon>Chytridiomycota</taxon>
        <taxon>Chytridiomycota incertae sedis</taxon>
        <taxon>Neocallimastigomycetes</taxon>
        <taxon>Neocallimastigales</taxon>
        <taxon>Neocallimastigaceae</taxon>
        <taxon>Anaeromyces</taxon>
    </lineage>
</organism>
<evidence type="ECO:0000313" key="3">
    <source>
        <dbReference type="Proteomes" id="UP000193944"/>
    </source>
</evidence>
<evidence type="ECO:0000256" key="1">
    <source>
        <dbReference type="SAM" id="SignalP"/>
    </source>
</evidence>
<comment type="caution">
    <text evidence="2">The sequence shown here is derived from an EMBL/GenBank/DDBJ whole genome shotgun (WGS) entry which is preliminary data.</text>
</comment>
<dbReference type="STRING" id="1754192.A0A1Y1W2J7"/>
<evidence type="ECO:0008006" key="4">
    <source>
        <dbReference type="Google" id="ProtNLM"/>
    </source>
</evidence>
<dbReference type="Pfam" id="PF08757">
    <property type="entry name" value="CotH"/>
    <property type="match status" value="1"/>
</dbReference>
<dbReference type="PANTHER" id="PTHR40050:SF1">
    <property type="entry name" value="INNER SPORE COAT PROTEIN H"/>
    <property type="match status" value="1"/>
</dbReference>